<dbReference type="CDD" id="cd03046">
    <property type="entry name" value="GST_N_GTT1_like"/>
    <property type="match status" value="1"/>
</dbReference>
<sequence length="197" mass="21863">MYTVIGRANSRATRVLWMLEELGEGYEHVPAAPQSEGVVSFNPAGKVPVLIEDGTPITDSTAIIQYLADKHGALTYPAGTLDRARQDSLTQFLLDEFDAALWMAARHSFVLPAELRQSAIKDSLIWEFTNSQKTLVHRMGDGPYLMGRNMTVPDIILTHCGIWAKFAKFPIHEARLSAYLERMVARSALAKVLSMMG</sequence>
<proteinExistence type="predicted"/>
<keyword evidence="3" id="KW-1185">Reference proteome</keyword>
<dbReference type="Gene3D" id="1.20.1050.10">
    <property type="match status" value="1"/>
</dbReference>
<dbReference type="InterPro" id="IPR040079">
    <property type="entry name" value="Glutathione_S-Trfase"/>
</dbReference>
<comment type="caution">
    <text evidence="2">The sequence shown here is derived from an EMBL/GenBank/DDBJ whole genome shotgun (WGS) entry which is preliminary data.</text>
</comment>
<accession>A0ABT5TAW0</accession>
<dbReference type="PROSITE" id="PS50404">
    <property type="entry name" value="GST_NTER"/>
    <property type="match status" value="1"/>
</dbReference>
<protein>
    <submittedName>
        <fullName evidence="2">Glutathione S-transferase family protein</fullName>
    </submittedName>
</protein>
<evidence type="ECO:0000313" key="2">
    <source>
        <dbReference type="EMBL" id="MDD7972111.1"/>
    </source>
</evidence>
<dbReference type="SUPFAM" id="SSF52833">
    <property type="entry name" value="Thioredoxin-like"/>
    <property type="match status" value="1"/>
</dbReference>
<gene>
    <name evidence="2" type="ORF">PUT78_13475</name>
</gene>
<dbReference type="RefSeq" id="WP_274352784.1">
    <property type="nucleotide sequence ID" value="NZ_JAQZSM010000012.1"/>
</dbReference>
<reference evidence="2" key="1">
    <citation type="submission" date="2023-02" db="EMBL/GenBank/DDBJ databases">
        <title>Description of Roseinatronobacter alkalisoli sp. nov., an alkaliphilic bacerium isolated from soda soil.</title>
        <authorList>
            <person name="Wei W."/>
        </authorList>
    </citation>
    <scope>NUCLEOTIDE SEQUENCE</scope>
    <source>
        <strain evidence="2">HJB301</strain>
    </source>
</reference>
<dbReference type="InterPro" id="IPR004045">
    <property type="entry name" value="Glutathione_S-Trfase_N"/>
</dbReference>
<dbReference type="Gene3D" id="3.40.30.10">
    <property type="entry name" value="Glutaredoxin"/>
    <property type="match status" value="1"/>
</dbReference>
<name>A0ABT5TAW0_9RHOB</name>
<dbReference type="PANTHER" id="PTHR44051">
    <property type="entry name" value="GLUTATHIONE S-TRANSFERASE-RELATED"/>
    <property type="match status" value="1"/>
</dbReference>
<dbReference type="InterPro" id="IPR036282">
    <property type="entry name" value="Glutathione-S-Trfase_C_sf"/>
</dbReference>
<dbReference type="InterPro" id="IPR036249">
    <property type="entry name" value="Thioredoxin-like_sf"/>
</dbReference>
<dbReference type="Pfam" id="PF13417">
    <property type="entry name" value="GST_N_3"/>
    <property type="match status" value="1"/>
</dbReference>
<dbReference type="PANTHER" id="PTHR44051:SF8">
    <property type="entry name" value="GLUTATHIONE S-TRANSFERASE GSTA"/>
    <property type="match status" value="1"/>
</dbReference>
<dbReference type="SFLD" id="SFLDS00019">
    <property type="entry name" value="Glutathione_Transferase_(cytos"/>
    <property type="match status" value="1"/>
</dbReference>
<dbReference type="Proteomes" id="UP001431784">
    <property type="component" value="Unassembled WGS sequence"/>
</dbReference>
<evidence type="ECO:0000259" key="1">
    <source>
        <dbReference type="PROSITE" id="PS50404"/>
    </source>
</evidence>
<dbReference type="SFLD" id="SFLDG00358">
    <property type="entry name" value="Main_(cytGST)"/>
    <property type="match status" value="1"/>
</dbReference>
<dbReference type="EMBL" id="JAQZSM010000012">
    <property type="protein sequence ID" value="MDD7972111.1"/>
    <property type="molecule type" value="Genomic_DNA"/>
</dbReference>
<organism evidence="2 3">
    <name type="scientific">Roseinatronobacter alkalisoli</name>
    <dbReference type="NCBI Taxonomy" id="3028235"/>
    <lineage>
        <taxon>Bacteria</taxon>
        <taxon>Pseudomonadati</taxon>
        <taxon>Pseudomonadota</taxon>
        <taxon>Alphaproteobacteria</taxon>
        <taxon>Rhodobacterales</taxon>
        <taxon>Paracoccaceae</taxon>
        <taxon>Roseinatronobacter</taxon>
    </lineage>
</organism>
<feature type="domain" description="GST N-terminal" evidence="1">
    <location>
        <begin position="1"/>
        <end position="75"/>
    </location>
</feature>
<evidence type="ECO:0000313" key="3">
    <source>
        <dbReference type="Proteomes" id="UP001431784"/>
    </source>
</evidence>
<dbReference type="SUPFAM" id="SSF47616">
    <property type="entry name" value="GST C-terminal domain-like"/>
    <property type="match status" value="1"/>
</dbReference>